<dbReference type="Gene3D" id="3.40.50.2020">
    <property type="match status" value="1"/>
</dbReference>
<proteinExistence type="inferred from homology"/>
<dbReference type="EMBL" id="FPHR01000017">
    <property type="protein sequence ID" value="SFV77101.1"/>
    <property type="molecule type" value="Genomic_DNA"/>
</dbReference>
<dbReference type="GO" id="GO:0016757">
    <property type="term" value="F:glycosyltransferase activity"/>
    <property type="evidence" value="ECO:0007669"/>
    <property type="project" value="UniProtKB-KW"/>
</dbReference>
<dbReference type="InterPro" id="IPR000836">
    <property type="entry name" value="PRTase_dom"/>
</dbReference>
<keyword evidence="2" id="KW-0808">Transferase</keyword>
<dbReference type="InterPro" id="IPR029057">
    <property type="entry name" value="PRTase-like"/>
</dbReference>
<dbReference type="AlphaFoldDB" id="A0A1W1D905"/>
<name>A0A1W1D905_9ZZZZ</name>
<dbReference type="PANTHER" id="PTHR47505">
    <property type="entry name" value="DNA UTILIZATION PROTEIN YHGH"/>
    <property type="match status" value="1"/>
</dbReference>
<evidence type="ECO:0000313" key="2">
    <source>
        <dbReference type="EMBL" id="SFV77101.1"/>
    </source>
</evidence>
<sequence>MTHAPNFSRAYALYQYEGSCAILIKKFKFDHQLCIGDFFAHKLQEKYQEIVAEFEGYDAIIPLPLARGRIQERGYNQTHELLRIIAKRSNILVDQKSVTRIKATRALSTLNLEERKCEIQNAFSAQAMSYKKVLLVDDVMTTGSSLNELARVVLKAGVRSCDVLTLARA</sequence>
<organism evidence="2">
    <name type="scientific">hydrothermal vent metagenome</name>
    <dbReference type="NCBI Taxonomy" id="652676"/>
    <lineage>
        <taxon>unclassified sequences</taxon>
        <taxon>metagenomes</taxon>
        <taxon>ecological metagenomes</taxon>
    </lineage>
</organism>
<dbReference type="SUPFAM" id="SSF53271">
    <property type="entry name" value="PRTase-like"/>
    <property type="match status" value="1"/>
</dbReference>
<gene>
    <name evidence="2" type="ORF">MNB_SUP05-4-152</name>
</gene>
<dbReference type="InterPro" id="IPR051910">
    <property type="entry name" value="ComF/GntX_DNA_util-trans"/>
</dbReference>
<comment type="similarity">
    <text evidence="1">Belongs to the ComF/GntX family.</text>
</comment>
<evidence type="ECO:0000256" key="1">
    <source>
        <dbReference type="ARBA" id="ARBA00008007"/>
    </source>
</evidence>
<reference evidence="2" key="1">
    <citation type="submission" date="2016-10" db="EMBL/GenBank/DDBJ databases">
        <authorList>
            <person name="de Groot N.N."/>
        </authorList>
    </citation>
    <scope>NUCLEOTIDE SEQUENCE</scope>
</reference>
<protein>
    <submittedName>
        <fullName evidence="2">Competence protein F homolog, phosphoribosyltransferase domain protein YhgH required for utilization of DNA as sole source of carbon and energy</fullName>
    </submittedName>
</protein>
<keyword evidence="2" id="KW-0328">Glycosyltransferase</keyword>
<dbReference type="CDD" id="cd06223">
    <property type="entry name" value="PRTases_typeI"/>
    <property type="match status" value="1"/>
</dbReference>
<accession>A0A1W1D905</accession>
<dbReference type="PANTHER" id="PTHR47505:SF1">
    <property type="entry name" value="DNA UTILIZATION PROTEIN YHGH"/>
    <property type="match status" value="1"/>
</dbReference>